<comment type="caution">
    <text evidence="1">The sequence shown here is derived from an EMBL/GenBank/DDBJ whole genome shotgun (WGS) entry which is preliminary data.</text>
</comment>
<dbReference type="RefSeq" id="WP_372266594.1">
    <property type="nucleotide sequence ID" value="NZ_JBFRUW010000053.1"/>
</dbReference>
<dbReference type="Proteomes" id="UP001570417">
    <property type="component" value="Unassembled WGS sequence"/>
</dbReference>
<evidence type="ECO:0000313" key="1">
    <source>
        <dbReference type="EMBL" id="MFA0569435.1"/>
    </source>
</evidence>
<sequence>PTLGILSSRLGFVFTVQWFRLGGGVAHYLTRRYIYNLNPAYIKFLLPNQYTKIKLWSEYL</sequence>
<reference evidence="1 2" key="1">
    <citation type="journal article" date="2024" name="ISME J.">
        <title>Tailless and filamentous prophages are predominant in marine Vibrio.</title>
        <authorList>
            <person name="Steensen K."/>
            <person name="Seneca J."/>
            <person name="Bartlau N."/>
            <person name="Yu X.A."/>
            <person name="Hussain F.A."/>
            <person name="Polz M.F."/>
        </authorList>
    </citation>
    <scope>NUCLEOTIDE SEQUENCE [LARGE SCALE GENOMIC DNA]</scope>
    <source>
        <strain evidence="1 2">10N.222.51.A1</strain>
    </source>
</reference>
<feature type="non-terminal residue" evidence="1">
    <location>
        <position position="1"/>
    </location>
</feature>
<accession>A0ABV4NDD8</accession>
<proteinExistence type="predicted"/>
<gene>
    <name evidence="1" type="ORF">AB4566_14275</name>
</gene>
<protein>
    <submittedName>
        <fullName evidence="1">Uncharacterized protein</fullName>
    </submittedName>
</protein>
<evidence type="ECO:0000313" key="2">
    <source>
        <dbReference type="Proteomes" id="UP001570417"/>
    </source>
</evidence>
<dbReference type="EMBL" id="JBFRUW010000053">
    <property type="protein sequence ID" value="MFA0569435.1"/>
    <property type="molecule type" value="Genomic_DNA"/>
</dbReference>
<name>A0ABV4NDD8_9VIBR</name>
<keyword evidence="2" id="KW-1185">Reference proteome</keyword>
<organism evidence="1 2">
    <name type="scientific">Vibrio gallaecicus</name>
    <dbReference type="NCBI Taxonomy" id="552386"/>
    <lineage>
        <taxon>Bacteria</taxon>
        <taxon>Pseudomonadati</taxon>
        <taxon>Pseudomonadota</taxon>
        <taxon>Gammaproteobacteria</taxon>
        <taxon>Vibrionales</taxon>
        <taxon>Vibrionaceae</taxon>
        <taxon>Vibrio</taxon>
    </lineage>
</organism>